<name>A0ABS9X7G0_9GAMM</name>
<reference evidence="1" key="1">
    <citation type="submission" date="2022-01" db="EMBL/GenBank/DDBJ databases">
        <title>Colwellia maritima, isolated from seawater.</title>
        <authorList>
            <person name="Kristyanto S."/>
            <person name="Jung J."/>
            <person name="Jeon C.O."/>
        </authorList>
    </citation>
    <scope>NUCLEOTIDE SEQUENCE</scope>
    <source>
        <strain evidence="1">MSW7</strain>
    </source>
</reference>
<dbReference type="InterPro" id="IPR025515">
    <property type="entry name" value="DUF4403"/>
</dbReference>
<dbReference type="EMBL" id="JAKKSL010000007">
    <property type="protein sequence ID" value="MCI2286173.1"/>
    <property type="molecule type" value="Genomic_DNA"/>
</dbReference>
<dbReference type="Proteomes" id="UP001139646">
    <property type="component" value="Unassembled WGS sequence"/>
</dbReference>
<dbReference type="RefSeq" id="WP_242289456.1">
    <property type="nucleotide sequence ID" value="NZ_JAKKSL010000007.1"/>
</dbReference>
<protein>
    <submittedName>
        <fullName evidence="1">DUF4403 family protein</fullName>
    </submittedName>
</protein>
<keyword evidence="2" id="KW-1185">Reference proteome</keyword>
<comment type="caution">
    <text evidence="1">The sequence shown here is derived from an EMBL/GenBank/DDBJ whole genome shotgun (WGS) entry which is preliminary data.</text>
</comment>
<organism evidence="1 2">
    <name type="scientific">Colwellia maritima</name>
    <dbReference type="NCBI Taxonomy" id="2912588"/>
    <lineage>
        <taxon>Bacteria</taxon>
        <taxon>Pseudomonadati</taxon>
        <taxon>Pseudomonadota</taxon>
        <taxon>Gammaproteobacteria</taxon>
        <taxon>Alteromonadales</taxon>
        <taxon>Colwelliaceae</taxon>
        <taxon>Colwellia</taxon>
    </lineage>
</organism>
<evidence type="ECO:0000313" key="2">
    <source>
        <dbReference type="Proteomes" id="UP001139646"/>
    </source>
</evidence>
<accession>A0ABS9X7G0</accession>
<evidence type="ECO:0000313" key="1">
    <source>
        <dbReference type="EMBL" id="MCI2286173.1"/>
    </source>
</evidence>
<proteinExistence type="predicted"/>
<sequence length="338" mass="37373">MVKCAKIEPADELWVNLKAPLNIVNMLKKSDLKDAIKNAIDCDKIKGVAESKLGPIAIPLTADKAKLPDILKGIGDYYFNAKLNSLETTGLKLNNGNLILGVIASINTFVSENEIISKGFKLPPLKLTDKPPVNYLAATLPAIVSYKELEKLINQESTITKINEEMINEIAKVNKFEIYPTGDALTIKVNLTVKSKENKFLKFLANFPILGTLFDTSGDVYLTSYPVFKNKELRVENVNFGLNVNNDIYPVLGTAFKGLIISTIESKIKYNFSKFMTEAEKGIPNLVSEKLKDTKGISLKLIDTIVDTNESVIIREKELAVILSLKTGFEADVNLSEL</sequence>
<gene>
    <name evidence="1" type="ORF">L3081_25505</name>
</gene>
<dbReference type="Pfam" id="PF14356">
    <property type="entry name" value="DUF4403"/>
    <property type="match status" value="1"/>
</dbReference>